<organism evidence="1 2">
    <name type="scientific">Panagrolaimus davidi</name>
    <dbReference type="NCBI Taxonomy" id="227884"/>
    <lineage>
        <taxon>Eukaryota</taxon>
        <taxon>Metazoa</taxon>
        <taxon>Ecdysozoa</taxon>
        <taxon>Nematoda</taxon>
        <taxon>Chromadorea</taxon>
        <taxon>Rhabditida</taxon>
        <taxon>Tylenchina</taxon>
        <taxon>Panagrolaimomorpha</taxon>
        <taxon>Panagrolaimoidea</taxon>
        <taxon>Panagrolaimidae</taxon>
        <taxon>Panagrolaimus</taxon>
    </lineage>
</organism>
<reference evidence="2" key="1">
    <citation type="submission" date="2022-11" db="UniProtKB">
        <authorList>
            <consortium name="WormBaseParasite"/>
        </authorList>
    </citation>
    <scope>IDENTIFICATION</scope>
</reference>
<evidence type="ECO:0000313" key="2">
    <source>
        <dbReference type="WBParaSite" id="PDA_v2.g20481.t1"/>
    </source>
</evidence>
<accession>A0A914PPK3</accession>
<sequence length="115" mass="13101">MALDDYIVNENEVENMGWALKQASKRKKNTPEMHKFLKDQFVLFLTLGQRRVDACIVQHRMRESTNPMFKENKRLSAGKIASYFCSRQSKLKALAAKVSPNVTPRAPFGSGPLDE</sequence>
<proteinExistence type="predicted"/>
<evidence type="ECO:0000313" key="1">
    <source>
        <dbReference type="Proteomes" id="UP000887578"/>
    </source>
</evidence>
<name>A0A914PPK3_9BILA</name>
<protein>
    <submittedName>
        <fullName evidence="2">Uncharacterized protein</fullName>
    </submittedName>
</protein>
<dbReference type="AlphaFoldDB" id="A0A914PPK3"/>
<dbReference type="Proteomes" id="UP000887578">
    <property type="component" value="Unplaced"/>
</dbReference>
<keyword evidence="1" id="KW-1185">Reference proteome</keyword>
<dbReference type="WBParaSite" id="PDA_v2.g20481.t1">
    <property type="protein sequence ID" value="PDA_v2.g20481.t1"/>
    <property type="gene ID" value="PDA_v2.g20481"/>
</dbReference>